<feature type="compositionally biased region" description="Low complexity" evidence="1">
    <location>
        <begin position="167"/>
        <end position="185"/>
    </location>
</feature>
<dbReference type="Proteomes" id="UP000218151">
    <property type="component" value="Unassembled WGS sequence"/>
</dbReference>
<sequence length="280" mass="29556">MERVFRPLGARPSGSQALVPQERGGGVARARKGGRWITVAAPALLLLFLLAFAVHRLTAGVGGPTATQAPEVRVAQRPAAQAAPPSADPTAPPTPDAVADLKLQPDRPVPDATAGASPRADESPEPRSSPPAAAPSAAPRSGEARRSEDVAPATAARSSEARERAARGATPAPRPSATRVLAAAPPERRTQRATAPRRRGCAPGSPEDHCIYQDVLAAHNRLSASYERAKRSGVPAEYLFGVRARWARARKVADDEPDAAIARYNRLADFLDRSSRGERR</sequence>
<evidence type="ECO:0000313" key="3">
    <source>
        <dbReference type="EMBL" id="PAX07325.1"/>
    </source>
</evidence>
<keyword evidence="2" id="KW-0472">Membrane</keyword>
<evidence type="ECO:0000313" key="4">
    <source>
        <dbReference type="Proteomes" id="UP000218151"/>
    </source>
</evidence>
<evidence type="ECO:0000256" key="2">
    <source>
        <dbReference type="SAM" id="Phobius"/>
    </source>
</evidence>
<name>A0A2A2SDN9_9SPHN</name>
<dbReference type="AlphaFoldDB" id="A0A2A2SDN9"/>
<keyword evidence="2" id="KW-1133">Transmembrane helix</keyword>
<feature type="transmembrane region" description="Helical" evidence="2">
    <location>
        <begin position="36"/>
        <end position="54"/>
    </location>
</feature>
<keyword evidence="2" id="KW-0812">Transmembrane</keyword>
<dbReference type="EMBL" id="NSLI01000004">
    <property type="protein sequence ID" value="PAX07325.1"/>
    <property type="molecule type" value="Genomic_DNA"/>
</dbReference>
<proteinExistence type="predicted"/>
<feature type="region of interest" description="Disordered" evidence="1">
    <location>
        <begin position="1"/>
        <end position="29"/>
    </location>
</feature>
<feature type="compositionally biased region" description="Low complexity" evidence="1">
    <location>
        <begin position="73"/>
        <end position="85"/>
    </location>
</feature>
<comment type="caution">
    <text evidence="3">The sequence shown here is derived from an EMBL/GenBank/DDBJ whole genome shotgun (WGS) entry which is preliminary data.</text>
</comment>
<reference evidence="4" key="1">
    <citation type="submission" date="2017-09" db="EMBL/GenBank/DDBJ databases">
        <authorList>
            <person name="Feng G."/>
            <person name="Zhu H."/>
        </authorList>
    </citation>
    <scope>NUCLEOTIDE SEQUENCE [LARGE SCALE GENOMIC DNA]</scope>
    <source>
        <strain evidence="4">1PNM-20</strain>
    </source>
</reference>
<keyword evidence="4" id="KW-1185">Reference proteome</keyword>
<protein>
    <submittedName>
        <fullName evidence="3">Uncharacterized protein</fullName>
    </submittedName>
</protein>
<feature type="compositionally biased region" description="Pro residues" evidence="1">
    <location>
        <begin position="86"/>
        <end position="95"/>
    </location>
</feature>
<organism evidence="3 4">
    <name type="scientific">Sphingomonas lenta</name>
    <dbReference type="NCBI Taxonomy" id="1141887"/>
    <lineage>
        <taxon>Bacteria</taxon>
        <taxon>Pseudomonadati</taxon>
        <taxon>Pseudomonadota</taxon>
        <taxon>Alphaproteobacteria</taxon>
        <taxon>Sphingomonadales</taxon>
        <taxon>Sphingomonadaceae</taxon>
        <taxon>Sphingomonas</taxon>
    </lineage>
</organism>
<evidence type="ECO:0000256" key="1">
    <source>
        <dbReference type="SAM" id="MobiDB-lite"/>
    </source>
</evidence>
<feature type="region of interest" description="Disordered" evidence="1">
    <location>
        <begin position="73"/>
        <end position="206"/>
    </location>
</feature>
<dbReference type="RefSeq" id="WP_095999148.1">
    <property type="nucleotide sequence ID" value="NZ_NSLI01000004.1"/>
</dbReference>
<gene>
    <name evidence="3" type="ORF">CKY28_15020</name>
</gene>
<accession>A0A2A2SDN9</accession>